<evidence type="ECO:0000313" key="4">
    <source>
        <dbReference type="Proteomes" id="UP000006671"/>
    </source>
</evidence>
<dbReference type="EMBL" id="GG738862">
    <property type="protein sequence ID" value="EFC45652.1"/>
    <property type="molecule type" value="Genomic_DNA"/>
</dbReference>
<dbReference type="InParanoid" id="D2VBX2"/>
<proteinExistence type="predicted"/>
<feature type="compositionally biased region" description="Basic residues" evidence="1">
    <location>
        <begin position="380"/>
        <end position="393"/>
    </location>
</feature>
<feature type="region of interest" description="Disordered" evidence="1">
    <location>
        <begin position="298"/>
        <end position="393"/>
    </location>
</feature>
<evidence type="ECO:0000313" key="3">
    <source>
        <dbReference type="EMBL" id="EFC45652.1"/>
    </source>
</evidence>
<keyword evidence="4" id="KW-1185">Reference proteome</keyword>
<protein>
    <submittedName>
        <fullName evidence="3">Predicted protein</fullName>
    </submittedName>
</protein>
<reference evidence="3 4" key="1">
    <citation type="journal article" date="2010" name="Cell">
        <title>The genome of Naegleria gruberi illuminates early eukaryotic versatility.</title>
        <authorList>
            <person name="Fritz-Laylin L.K."/>
            <person name="Prochnik S.E."/>
            <person name="Ginger M.L."/>
            <person name="Dacks J.B."/>
            <person name="Carpenter M.L."/>
            <person name="Field M.C."/>
            <person name="Kuo A."/>
            <person name="Paredez A."/>
            <person name="Chapman J."/>
            <person name="Pham J."/>
            <person name="Shu S."/>
            <person name="Neupane R."/>
            <person name="Cipriano M."/>
            <person name="Mancuso J."/>
            <person name="Tu H."/>
            <person name="Salamov A."/>
            <person name="Lindquist E."/>
            <person name="Shapiro H."/>
            <person name="Lucas S."/>
            <person name="Grigoriev I.V."/>
            <person name="Cande W.Z."/>
            <person name="Fulton C."/>
            <person name="Rokhsar D.S."/>
            <person name="Dawson S.C."/>
        </authorList>
    </citation>
    <scope>NUCLEOTIDE SEQUENCE [LARGE SCALE GENOMIC DNA]</scope>
    <source>
        <strain evidence="3 4">NEG-M</strain>
    </source>
</reference>
<keyword evidence="2" id="KW-0732">Signal</keyword>
<feature type="chain" id="PRO_5003038428" evidence="2">
    <location>
        <begin position="25"/>
        <end position="393"/>
    </location>
</feature>
<dbReference type="RefSeq" id="XP_002678396.1">
    <property type="nucleotide sequence ID" value="XM_002678350.1"/>
</dbReference>
<dbReference type="KEGG" id="ngr:NAEGRDRAFT_48300"/>
<evidence type="ECO:0000256" key="2">
    <source>
        <dbReference type="SAM" id="SignalP"/>
    </source>
</evidence>
<dbReference type="AlphaFoldDB" id="D2VBX2"/>
<feature type="compositionally biased region" description="Polar residues" evidence="1">
    <location>
        <begin position="303"/>
        <end position="313"/>
    </location>
</feature>
<accession>D2VBX2</accession>
<evidence type="ECO:0000256" key="1">
    <source>
        <dbReference type="SAM" id="MobiDB-lite"/>
    </source>
</evidence>
<dbReference type="Proteomes" id="UP000006671">
    <property type="component" value="Unassembled WGS sequence"/>
</dbReference>
<dbReference type="VEuPathDB" id="AmoebaDB:NAEGRDRAFT_48300"/>
<gene>
    <name evidence="3" type="ORF">NAEGRDRAFT_48300</name>
</gene>
<sequence>MAKWFSVILSFVLIVCWLTCLSHATTPVLSSRHEDGGDLTITIDLSIGKKRSVSHVKKETNQDGQPKIDSLSKKAASIIEISVSSKDATQISEDILILANEIRNKFNKVGEFMSGPVAKKLEKWNMKSLASISKNTGGSISTYSKKLEPYEQKAAKFIAPVVKSKSFQVVKKSVNVVSGVLGIHGGLKSLHLIKGGGVKLPTNFAALKKSLSTSVAQSKKLIQNAKTFVNSSGKLTKVVGASKQALKTAGRVAKMNAVTFKRMSTWNKIKHVDGLKGAYDSVNDFKTDYSNVKKYVANRSKKNQASGTNKKQQVSSRNNSRNSRNTKNNSNRNNVVSSRSTSSRTNNNSNRKNTNSRNTVGQRSRSSSGRNSSKPSSQRKVSKSNSTKKKGGG</sequence>
<feature type="signal peptide" evidence="2">
    <location>
        <begin position="1"/>
        <end position="24"/>
    </location>
</feature>
<feature type="compositionally biased region" description="Low complexity" evidence="1">
    <location>
        <begin position="314"/>
        <end position="379"/>
    </location>
</feature>
<organism evidence="4">
    <name type="scientific">Naegleria gruberi</name>
    <name type="common">Amoeba</name>
    <dbReference type="NCBI Taxonomy" id="5762"/>
    <lineage>
        <taxon>Eukaryota</taxon>
        <taxon>Discoba</taxon>
        <taxon>Heterolobosea</taxon>
        <taxon>Tetramitia</taxon>
        <taxon>Eutetramitia</taxon>
        <taxon>Vahlkampfiidae</taxon>
        <taxon>Naegleria</taxon>
    </lineage>
</organism>
<name>D2VBX2_NAEGR</name>
<dbReference type="GeneID" id="8858752"/>